<evidence type="ECO:0000256" key="2">
    <source>
        <dbReference type="ARBA" id="ARBA00022490"/>
    </source>
</evidence>
<evidence type="ECO:0000256" key="5">
    <source>
        <dbReference type="ARBA" id="ARBA00048791"/>
    </source>
</evidence>
<dbReference type="InterPro" id="IPR013785">
    <property type="entry name" value="Aldolase_TIM"/>
</dbReference>
<evidence type="ECO:0000313" key="9">
    <source>
        <dbReference type="Proteomes" id="UP001172911"/>
    </source>
</evidence>
<name>A0AAW7ZAQ8_9FIRM</name>
<sequence length="219" mass="23980">MNVNLASMIDHTLLKPNTTFEHIEKLCKEAKVYGFASVCVNPCYVPLSVELLKDSNVKVCTVIGFPLGANTTAVKIYEAQNAIQMGADELDYVVNVGYVFDNRFDLVKKEMEEFVTLRSTSSKKLVIKIILETCYLNEEQIIRLCEMARETGLDFVKTSTGFGTGGANIEHIKLMRSIVGTHVGVKASGGIKNYQDSIAMVEAGANRIGTSSGITIVEI</sequence>
<keyword evidence="9" id="KW-1185">Reference proteome</keyword>
<dbReference type="CDD" id="cd00959">
    <property type="entry name" value="DeoC"/>
    <property type="match status" value="1"/>
</dbReference>
<accession>A0AAW7ZAQ8</accession>
<comment type="pathway">
    <text evidence="7">Carbohydrate degradation; 2-deoxy-D-ribose 1-phosphate degradation; D-glyceraldehyde 3-phosphate and acetaldehyde from 2-deoxy-alpha-D-ribose 1-phosphate: step 2/2.</text>
</comment>
<dbReference type="GO" id="GO:0005737">
    <property type="term" value="C:cytoplasm"/>
    <property type="evidence" value="ECO:0007669"/>
    <property type="project" value="UniProtKB-SubCell"/>
</dbReference>
<comment type="catalytic activity">
    <reaction evidence="5 7">
        <text>2-deoxy-D-ribose 5-phosphate = D-glyceraldehyde 3-phosphate + acetaldehyde</text>
        <dbReference type="Rhea" id="RHEA:12821"/>
        <dbReference type="ChEBI" id="CHEBI:15343"/>
        <dbReference type="ChEBI" id="CHEBI:59776"/>
        <dbReference type="ChEBI" id="CHEBI:62877"/>
        <dbReference type="EC" id="4.1.2.4"/>
    </reaction>
</comment>
<feature type="active site" description="Schiff-base intermediate with acetaldehyde" evidence="7">
    <location>
        <position position="157"/>
    </location>
</feature>
<dbReference type="AlphaFoldDB" id="A0AAW7ZAQ8"/>
<keyword evidence="4 7" id="KW-0704">Schiff base</keyword>
<dbReference type="SUPFAM" id="SSF51569">
    <property type="entry name" value="Aldolase"/>
    <property type="match status" value="1"/>
</dbReference>
<dbReference type="EC" id="4.1.2.4" evidence="7"/>
<dbReference type="GO" id="GO:0004139">
    <property type="term" value="F:deoxyribose-phosphate aldolase activity"/>
    <property type="evidence" value="ECO:0007669"/>
    <property type="project" value="UniProtKB-UniRule"/>
</dbReference>
<dbReference type="PANTHER" id="PTHR10889">
    <property type="entry name" value="DEOXYRIBOSE-PHOSPHATE ALDOLASE"/>
    <property type="match status" value="1"/>
</dbReference>
<evidence type="ECO:0000256" key="6">
    <source>
        <dbReference type="ARBA" id="ARBA00056337"/>
    </source>
</evidence>
<dbReference type="PANTHER" id="PTHR10889:SF1">
    <property type="entry name" value="DEOXYRIBOSE-PHOSPHATE ALDOLASE"/>
    <property type="match status" value="1"/>
</dbReference>
<dbReference type="Proteomes" id="UP001172911">
    <property type="component" value="Unassembled WGS sequence"/>
</dbReference>
<dbReference type="InterPro" id="IPR028581">
    <property type="entry name" value="DeoC_typeI"/>
</dbReference>
<feature type="active site" description="Proton donor/acceptor" evidence="7">
    <location>
        <position position="186"/>
    </location>
</feature>
<evidence type="ECO:0000256" key="3">
    <source>
        <dbReference type="ARBA" id="ARBA00023239"/>
    </source>
</evidence>
<evidence type="ECO:0000256" key="4">
    <source>
        <dbReference type="ARBA" id="ARBA00023270"/>
    </source>
</evidence>
<dbReference type="NCBIfam" id="TIGR00126">
    <property type="entry name" value="deoC"/>
    <property type="match status" value="1"/>
</dbReference>
<comment type="function">
    <text evidence="6 7">Catalyzes a reversible aldol reaction between acetaldehyde and D-glyceraldehyde 3-phosphate to generate 2-deoxy-D-ribose 5-phosphate.</text>
</comment>
<evidence type="ECO:0000256" key="1">
    <source>
        <dbReference type="ARBA" id="ARBA00010936"/>
    </source>
</evidence>
<keyword evidence="3 7" id="KW-0456">Lyase</keyword>
<dbReference type="FunFam" id="3.20.20.70:FF:000044">
    <property type="entry name" value="Deoxyribose-phosphate aldolase"/>
    <property type="match status" value="1"/>
</dbReference>
<protein>
    <recommendedName>
        <fullName evidence="7">Deoxyribose-phosphate aldolase</fullName>
        <shortName evidence="7">DERA</shortName>
        <ecNumber evidence="7">4.1.2.4</ecNumber>
    </recommendedName>
    <alternativeName>
        <fullName evidence="7">2-deoxy-D-ribose 5-phosphate aldolase</fullName>
    </alternativeName>
    <alternativeName>
        <fullName evidence="7">Phosphodeoxyriboaldolase</fullName>
        <shortName evidence="7">Deoxyriboaldolase</shortName>
    </alternativeName>
</protein>
<comment type="similarity">
    <text evidence="1 7">Belongs to the DeoC/FbaB aldolase family. DeoC type 1 subfamily.</text>
</comment>
<comment type="caution">
    <text evidence="8">The sequence shown here is derived from an EMBL/GenBank/DDBJ whole genome shotgun (WGS) entry which is preliminary data.</text>
</comment>
<proteinExistence type="inferred from homology"/>
<dbReference type="GO" id="GO:0009264">
    <property type="term" value="P:deoxyribonucleotide catabolic process"/>
    <property type="evidence" value="ECO:0007669"/>
    <property type="project" value="UniProtKB-UniRule"/>
</dbReference>
<feature type="active site" description="Proton donor/acceptor" evidence="7">
    <location>
        <position position="91"/>
    </location>
</feature>
<comment type="subcellular location">
    <subcellularLocation>
        <location evidence="7">Cytoplasm</location>
    </subcellularLocation>
</comment>
<evidence type="ECO:0000313" key="8">
    <source>
        <dbReference type="EMBL" id="MDO7786803.1"/>
    </source>
</evidence>
<dbReference type="EMBL" id="JARPTC010000007">
    <property type="protein sequence ID" value="MDO7786803.1"/>
    <property type="molecule type" value="Genomic_DNA"/>
</dbReference>
<dbReference type="GO" id="GO:0006018">
    <property type="term" value="P:2-deoxyribose 1-phosphate catabolic process"/>
    <property type="evidence" value="ECO:0007669"/>
    <property type="project" value="UniProtKB-UniRule"/>
</dbReference>
<dbReference type="InterPro" id="IPR002915">
    <property type="entry name" value="DeoC/FbaB/LacD_aldolase"/>
</dbReference>
<dbReference type="RefSeq" id="WP_304541911.1">
    <property type="nucleotide sequence ID" value="NZ_JARPTC010000007.1"/>
</dbReference>
<dbReference type="Pfam" id="PF01791">
    <property type="entry name" value="DeoC"/>
    <property type="match status" value="1"/>
</dbReference>
<reference evidence="8" key="1">
    <citation type="journal article" date="2023" name="J. Hazard. Mater.">
        <title>Anaerobic biodegradation of pyrene and benzo[a]pyrene by a new sulfate-reducing Desulforamulus aquiferis strain DSA.</title>
        <authorList>
            <person name="Zhang Z."/>
            <person name="Sun J."/>
            <person name="Gong X."/>
            <person name="Wang C."/>
            <person name="Wang H."/>
        </authorList>
    </citation>
    <scope>NUCLEOTIDE SEQUENCE</scope>
    <source>
        <strain evidence="8">DSA</strain>
    </source>
</reference>
<dbReference type="InterPro" id="IPR011343">
    <property type="entry name" value="DeoC"/>
</dbReference>
<evidence type="ECO:0000256" key="7">
    <source>
        <dbReference type="HAMAP-Rule" id="MF_00114"/>
    </source>
</evidence>
<keyword evidence="2 7" id="KW-0963">Cytoplasm</keyword>
<gene>
    <name evidence="7 8" type="primary">deoC</name>
    <name evidence="8" type="ORF">P6N53_06155</name>
</gene>
<reference evidence="8" key="2">
    <citation type="submission" date="2023-03" db="EMBL/GenBank/DDBJ databases">
        <authorList>
            <person name="Zhang Z."/>
        </authorList>
    </citation>
    <scope>NUCLEOTIDE SEQUENCE</scope>
    <source>
        <strain evidence="8">DSA</strain>
    </source>
</reference>
<dbReference type="HAMAP" id="MF_00114">
    <property type="entry name" value="DeoC_type1"/>
    <property type="match status" value="1"/>
</dbReference>
<dbReference type="GO" id="GO:0016052">
    <property type="term" value="P:carbohydrate catabolic process"/>
    <property type="evidence" value="ECO:0007669"/>
    <property type="project" value="TreeGrafter"/>
</dbReference>
<dbReference type="Gene3D" id="3.20.20.70">
    <property type="entry name" value="Aldolase class I"/>
    <property type="match status" value="1"/>
</dbReference>
<dbReference type="PIRSF" id="PIRSF001357">
    <property type="entry name" value="DeoC"/>
    <property type="match status" value="1"/>
</dbReference>
<organism evidence="8 9">
    <name type="scientific">Desulforamulus aquiferis</name>
    <dbReference type="NCBI Taxonomy" id="1397668"/>
    <lineage>
        <taxon>Bacteria</taxon>
        <taxon>Bacillati</taxon>
        <taxon>Bacillota</taxon>
        <taxon>Clostridia</taxon>
        <taxon>Eubacteriales</taxon>
        <taxon>Peptococcaceae</taxon>
        <taxon>Desulforamulus</taxon>
    </lineage>
</organism>
<dbReference type="SMART" id="SM01133">
    <property type="entry name" value="DeoC"/>
    <property type="match status" value="1"/>
</dbReference>